<evidence type="ECO:0000313" key="2">
    <source>
        <dbReference type="Proteomes" id="UP000239936"/>
    </source>
</evidence>
<evidence type="ECO:0000313" key="1">
    <source>
        <dbReference type="EMBL" id="PQJ95799.1"/>
    </source>
</evidence>
<dbReference type="OrthoDB" id="5772093at2"/>
<name>A0A2S7XPY2_9GAMM</name>
<gene>
    <name evidence="1" type="ORF">CXB77_15210</name>
</gene>
<sequence>MRLESICQHGCQQVRRIIAALENGDEVPETHGLNQAERAALLAELQQIMAVYGDVCRFELSVVGSQLSVN</sequence>
<protein>
    <submittedName>
        <fullName evidence="1">Uncharacterized protein</fullName>
    </submittedName>
</protein>
<dbReference type="EMBL" id="PPGH01000037">
    <property type="protein sequence ID" value="PQJ95799.1"/>
    <property type="molecule type" value="Genomic_DNA"/>
</dbReference>
<proteinExistence type="predicted"/>
<reference evidence="1 2" key="1">
    <citation type="submission" date="2018-01" db="EMBL/GenBank/DDBJ databases">
        <title>The complete genome sequence of Chromatium okenii LaCa, a purple sulfur bacterium with a turbulent life.</title>
        <authorList>
            <person name="Luedin S.M."/>
            <person name="Liechti N."/>
            <person name="Storelli N."/>
            <person name="Danza F."/>
            <person name="Wittwer M."/>
            <person name="Pothier J.F."/>
            <person name="Tonolla M.A."/>
        </authorList>
    </citation>
    <scope>NUCLEOTIDE SEQUENCE [LARGE SCALE GENOMIC DNA]</scope>
    <source>
        <strain evidence="1 2">LaCa</strain>
    </source>
</reference>
<dbReference type="Proteomes" id="UP000239936">
    <property type="component" value="Unassembled WGS sequence"/>
</dbReference>
<dbReference type="AlphaFoldDB" id="A0A2S7XPY2"/>
<accession>A0A2S7XPY2</accession>
<keyword evidence="2" id="KW-1185">Reference proteome</keyword>
<comment type="caution">
    <text evidence="1">The sequence shown here is derived from an EMBL/GenBank/DDBJ whole genome shotgun (WGS) entry which is preliminary data.</text>
</comment>
<organism evidence="1 2">
    <name type="scientific">Chromatium okenii</name>
    <dbReference type="NCBI Taxonomy" id="61644"/>
    <lineage>
        <taxon>Bacteria</taxon>
        <taxon>Pseudomonadati</taxon>
        <taxon>Pseudomonadota</taxon>
        <taxon>Gammaproteobacteria</taxon>
        <taxon>Chromatiales</taxon>
        <taxon>Chromatiaceae</taxon>
        <taxon>Chromatium</taxon>
    </lineage>
</organism>